<accession>A0A0C2X1S6</accession>
<keyword evidence="1" id="KW-1133">Transmembrane helix</keyword>
<organism evidence="2 3">
    <name type="scientific">Amanita muscaria (strain Koide BX008)</name>
    <dbReference type="NCBI Taxonomy" id="946122"/>
    <lineage>
        <taxon>Eukaryota</taxon>
        <taxon>Fungi</taxon>
        <taxon>Dikarya</taxon>
        <taxon>Basidiomycota</taxon>
        <taxon>Agaricomycotina</taxon>
        <taxon>Agaricomycetes</taxon>
        <taxon>Agaricomycetidae</taxon>
        <taxon>Agaricales</taxon>
        <taxon>Pluteineae</taxon>
        <taxon>Amanitaceae</taxon>
        <taxon>Amanita</taxon>
    </lineage>
</organism>
<gene>
    <name evidence="2" type="ORF">M378DRAFT_733877</name>
</gene>
<name>A0A0C2X1S6_AMAMK</name>
<protein>
    <submittedName>
        <fullName evidence="2">Uncharacterized protein</fullName>
    </submittedName>
</protein>
<keyword evidence="1" id="KW-0812">Transmembrane</keyword>
<dbReference type="AlphaFoldDB" id="A0A0C2X1S6"/>
<evidence type="ECO:0000256" key="1">
    <source>
        <dbReference type="SAM" id="Phobius"/>
    </source>
</evidence>
<feature type="transmembrane region" description="Helical" evidence="1">
    <location>
        <begin position="20"/>
        <end position="39"/>
    </location>
</feature>
<dbReference type="InParanoid" id="A0A0C2X1S6"/>
<dbReference type="HOGENOM" id="CLU_2440378_0_0_1"/>
<keyword evidence="3" id="KW-1185">Reference proteome</keyword>
<sequence>MSSKASFHQLKTTDPRASAYIMTYAGNIVCTTFFFEMINPNSPPRKKKKITTLTKTCMSTTSSRYTINWDTEMNTPVNTSSSHTTIEPRC</sequence>
<dbReference type="EMBL" id="KN818263">
    <property type="protein sequence ID" value="KIL63096.1"/>
    <property type="molecule type" value="Genomic_DNA"/>
</dbReference>
<reference evidence="2 3" key="1">
    <citation type="submission" date="2014-04" db="EMBL/GenBank/DDBJ databases">
        <title>Evolutionary Origins and Diversification of the Mycorrhizal Mutualists.</title>
        <authorList>
            <consortium name="DOE Joint Genome Institute"/>
            <consortium name="Mycorrhizal Genomics Consortium"/>
            <person name="Kohler A."/>
            <person name="Kuo A."/>
            <person name="Nagy L.G."/>
            <person name="Floudas D."/>
            <person name="Copeland A."/>
            <person name="Barry K.W."/>
            <person name="Cichocki N."/>
            <person name="Veneault-Fourrey C."/>
            <person name="LaButti K."/>
            <person name="Lindquist E.A."/>
            <person name="Lipzen A."/>
            <person name="Lundell T."/>
            <person name="Morin E."/>
            <person name="Murat C."/>
            <person name="Riley R."/>
            <person name="Ohm R."/>
            <person name="Sun H."/>
            <person name="Tunlid A."/>
            <person name="Henrissat B."/>
            <person name="Grigoriev I.V."/>
            <person name="Hibbett D.S."/>
            <person name="Martin F."/>
        </authorList>
    </citation>
    <scope>NUCLEOTIDE SEQUENCE [LARGE SCALE GENOMIC DNA]</scope>
    <source>
        <strain evidence="2 3">Koide BX008</strain>
    </source>
</reference>
<evidence type="ECO:0000313" key="3">
    <source>
        <dbReference type="Proteomes" id="UP000054549"/>
    </source>
</evidence>
<dbReference type="Proteomes" id="UP000054549">
    <property type="component" value="Unassembled WGS sequence"/>
</dbReference>
<proteinExistence type="predicted"/>
<keyword evidence="1" id="KW-0472">Membrane</keyword>
<evidence type="ECO:0000313" key="2">
    <source>
        <dbReference type="EMBL" id="KIL63096.1"/>
    </source>
</evidence>